<reference evidence="7" key="1">
    <citation type="submission" date="2023-04" db="EMBL/GenBank/DDBJ databases">
        <title>Phytophthora lilii NBRC 32176.</title>
        <authorList>
            <person name="Ichikawa N."/>
            <person name="Sato H."/>
            <person name="Tonouchi N."/>
        </authorList>
    </citation>
    <scope>NUCLEOTIDE SEQUENCE</scope>
    <source>
        <strain evidence="7">NBRC 32176</strain>
    </source>
</reference>
<dbReference type="InterPro" id="IPR002110">
    <property type="entry name" value="Ankyrin_rpt"/>
</dbReference>
<evidence type="ECO:0000256" key="3">
    <source>
        <dbReference type="ARBA" id="ARBA00022737"/>
    </source>
</evidence>
<keyword evidence="3" id="KW-0677">Repeat</keyword>
<feature type="repeat" description="ANK" evidence="6">
    <location>
        <begin position="120"/>
        <end position="152"/>
    </location>
</feature>
<evidence type="ECO:0000256" key="1">
    <source>
        <dbReference type="ARBA" id="ARBA00005420"/>
    </source>
</evidence>
<dbReference type="Proteomes" id="UP001165083">
    <property type="component" value="Unassembled WGS sequence"/>
</dbReference>
<keyword evidence="8" id="KW-1185">Reference proteome</keyword>
<feature type="repeat" description="ANK" evidence="6">
    <location>
        <begin position="186"/>
        <end position="209"/>
    </location>
</feature>
<evidence type="ECO:0000313" key="7">
    <source>
        <dbReference type="EMBL" id="GMF64714.1"/>
    </source>
</evidence>
<evidence type="ECO:0000256" key="2">
    <source>
        <dbReference type="ARBA" id="ARBA00022679"/>
    </source>
</evidence>
<name>A0A9W6YIX8_9STRA</name>
<gene>
    <name evidence="7" type="ORF">Plil01_001748700</name>
</gene>
<keyword evidence="2" id="KW-0808">Transferase</keyword>
<dbReference type="GO" id="GO:0008374">
    <property type="term" value="F:O-acyltransferase activity"/>
    <property type="evidence" value="ECO:0007669"/>
    <property type="project" value="InterPro"/>
</dbReference>
<dbReference type="PROSITE" id="PS50088">
    <property type="entry name" value="ANK_REPEAT"/>
    <property type="match status" value="5"/>
</dbReference>
<proteinExistence type="inferred from homology"/>
<dbReference type="SUPFAM" id="SSF48403">
    <property type="entry name" value="Ankyrin repeat"/>
    <property type="match status" value="1"/>
</dbReference>
<feature type="repeat" description="ANK" evidence="6">
    <location>
        <begin position="339"/>
        <end position="371"/>
    </location>
</feature>
<dbReference type="InterPro" id="IPR036770">
    <property type="entry name" value="Ankyrin_rpt-contain_sf"/>
</dbReference>
<sequence>MSSFPSTSETVQAFVDSSVGFSLFRACERSSLWLVQCVFSRAQWDRGKVVEGICAAAREGNLDIVAWLSEAGNHVARTRMQDVVNAKTCVKSTALHRAGHLDVVKWLSEKGARVTMTDCSGQTAMLHAAENGHLIVVQWLVGKGSVVSQANRRGETALHLAAGNGHLHVVKWHVENGAKLNGKNRLDRTPTHLAAENGQLSVVKYLVDHFLPAFDLDMKDYEQRTALYLAAGRGHITSELWESLFAAAKWDQAHVLEILYEQYCDIICRPNSQGRTPLHCAAAEGELKVVRFLLSHEMAPHQVDTFGIAPCGEACRHRHLHVLRCLLDAGVNINASNLAGRTALHCAADTGFVDIVGELLAYGAKYFTNKSEEVNVGLRYGSNSSQALDSHPGTNNITLKRRKGIFRPAIRTGTPLVPVFVFSESDLYYQVTKTQCTLDNFGSQLIVIGIAQVQFLATDHSGNLLVWMPHRNLPSQCAFACRYGTPIAVPLVTNPSEDDVIKYQKLYQNALENLYKAHEKHYYQEIVPEHLRLESRPVLRVVA</sequence>
<comment type="similarity">
    <text evidence="1">Belongs to the diacylglycerol acyltransferase family.</text>
</comment>
<comment type="caution">
    <text evidence="7">The sequence shown here is derived from an EMBL/GenBank/DDBJ whole genome shotgun (WGS) entry which is preliminary data.</text>
</comment>
<dbReference type="Pfam" id="PF13637">
    <property type="entry name" value="Ank_4"/>
    <property type="match status" value="1"/>
</dbReference>
<evidence type="ECO:0000256" key="5">
    <source>
        <dbReference type="ARBA" id="ARBA00023315"/>
    </source>
</evidence>
<dbReference type="PANTHER" id="PTHR24188:SF29">
    <property type="entry name" value="GH09064P"/>
    <property type="match status" value="1"/>
</dbReference>
<dbReference type="Gene3D" id="1.25.40.20">
    <property type="entry name" value="Ankyrin repeat-containing domain"/>
    <property type="match status" value="3"/>
</dbReference>
<dbReference type="PANTHER" id="PTHR24188">
    <property type="entry name" value="ANKYRIN REPEAT PROTEIN"/>
    <property type="match status" value="1"/>
</dbReference>
<organism evidence="7 8">
    <name type="scientific">Phytophthora lilii</name>
    <dbReference type="NCBI Taxonomy" id="2077276"/>
    <lineage>
        <taxon>Eukaryota</taxon>
        <taxon>Sar</taxon>
        <taxon>Stramenopiles</taxon>
        <taxon>Oomycota</taxon>
        <taxon>Peronosporomycetes</taxon>
        <taxon>Peronosporales</taxon>
        <taxon>Peronosporaceae</taxon>
        <taxon>Phytophthora</taxon>
    </lineage>
</organism>
<dbReference type="AlphaFoldDB" id="A0A9W6YIX8"/>
<evidence type="ECO:0000313" key="8">
    <source>
        <dbReference type="Proteomes" id="UP001165083"/>
    </source>
</evidence>
<feature type="repeat" description="ANK" evidence="6">
    <location>
        <begin position="273"/>
        <end position="305"/>
    </location>
</feature>
<keyword evidence="5" id="KW-0012">Acyltransferase</keyword>
<dbReference type="Pfam" id="PF03982">
    <property type="entry name" value="DAGAT"/>
    <property type="match status" value="1"/>
</dbReference>
<dbReference type="SMART" id="SM00248">
    <property type="entry name" value="ANK"/>
    <property type="match status" value="8"/>
</dbReference>
<dbReference type="PROSITE" id="PS50297">
    <property type="entry name" value="ANK_REP_REGION"/>
    <property type="match status" value="4"/>
</dbReference>
<dbReference type="OrthoDB" id="264532at2759"/>
<evidence type="ECO:0000256" key="4">
    <source>
        <dbReference type="ARBA" id="ARBA00023043"/>
    </source>
</evidence>
<keyword evidence="4 6" id="KW-0040">ANK repeat</keyword>
<dbReference type="InterPro" id="IPR007130">
    <property type="entry name" value="DAGAT"/>
</dbReference>
<dbReference type="EMBL" id="BSXW01012428">
    <property type="protein sequence ID" value="GMF64714.1"/>
    <property type="molecule type" value="Genomic_DNA"/>
</dbReference>
<protein>
    <submittedName>
        <fullName evidence="7">Unnamed protein product</fullName>
    </submittedName>
</protein>
<dbReference type="PRINTS" id="PR01415">
    <property type="entry name" value="ANKYRIN"/>
</dbReference>
<dbReference type="Pfam" id="PF12796">
    <property type="entry name" value="Ank_2"/>
    <property type="match status" value="3"/>
</dbReference>
<feature type="repeat" description="ANK" evidence="6">
    <location>
        <begin position="153"/>
        <end position="185"/>
    </location>
</feature>
<accession>A0A9W6YIX8</accession>
<evidence type="ECO:0000256" key="6">
    <source>
        <dbReference type="PROSITE-ProRule" id="PRU00023"/>
    </source>
</evidence>